<gene>
    <name evidence="1" type="ORF">HUJ06_010372</name>
</gene>
<dbReference type="EMBL" id="DUZY01000003">
    <property type="protein sequence ID" value="DAD31522.1"/>
    <property type="molecule type" value="Genomic_DNA"/>
</dbReference>
<proteinExistence type="predicted"/>
<evidence type="ECO:0000313" key="2">
    <source>
        <dbReference type="Proteomes" id="UP000607653"/>
    </source>
</evidence>
<accession>A0A822YGG3</accession>
<dbReference type="AlphaFoldDB" id="A0A822YGG3"/>
<name>A0A822YGG3_NELNU</name>
<dbReference type="Proteomes" id="UP000607653">
    <property type="component" value="Unassembled WGS sequence"/>
</dbReference>
<sequence length="70" mass="7839">MIRPSPIPHTAHSFLLFQLRKSNQKLKPLLTPMAINGQTSEGPLLSIFLLSSAKIKEGNVTVSLRFDFFD</sequence>
<protein>
    <submittedName>
        <fullName evidence="1">Uncharacterized protein</fullName>
    </submittedName>
</protein>
<keyword evidence="2" id="KW-1185">Reference proteome</keyword>
<reference evidence="1 2" key="1">
    <citation type="journal article" date="2020" name="Mol. Biol. Evol.">
        <title>Distinct Expression and Methylation Patterns for Genes with Different Fates following a Single Whole-Genome Duplication in Flowering Plants.</title>
        <authorList>
            <person name="Shi T."/>
            <person name="Rahmani R.S."/>
            <person name="Gugger P.F."/>
            <person name="Wang M."/>
            <person name="Li H."/>
            <person name="Zhang Y."/>
            <person name="Li Z."/>
            <person name="Wang Q."/>
            <person name="Van de Peer Y."/>
            <person name="Marchal K."/>
            <person name="Chen J."/>
        </authorList>
    </citation>
    <scope>NUCLEOTIDE SEQUENCE [LARGE SCALE GENOMIC DNA]</scope>
    <source>
        <tissue evidence="1">Leaf</tissue>
    </source>
</reference>
<organism evidence="1 2">
    <name type="scientific">Nelumbo nucifera</name>
    <name type="common">Sacred lotus</name>
    <dbReference type="NCBI Taxonomy" id="4432"/>
    <lineage>
        <taxon>Eukaryota</taxon>
        <taxon>Viridiplantae</taxon>
        <taxon>Streptophyta</taxon>
        <taxon>Embryophyta</taxon>
        <taxon>Tracheophyta</taxon>
        <taxon>Spermatophyta</taxon>
        <taxon>Magnoliopsida</taxon>
        <taxon>Proteales</taxon>
        <taxon>Nelumbonaceae</taxon>
        <taxon>Nelumbo</taxon>
    </lineage>
</organism>
<evidence type="ECO:0000313" key="1">
    <source>
        <dbReference type="EMBL" id="DAD31522.1"/>
    </source>
</evidence>
<comment type="caution">
    <text evidence="1">The sequence shown here is derived from an EMBL/GenBank/DDBJ whole genome shotgun (WGS) entry which is preliminary data.</text>
</comment>